<feature type="transmembrane region" description="Helical" evidence="6">
    <location>
        <begin position="148"/>
        <end position="169"/>
    </location>
</feature>
<keyword evidence="9" id="KW-1185">Reference proteome</keyword>
<evidence type="ECO:0000256" key="5">
    <source>
        <dbReference type="ARBA" id="ARBA00023136"/>
    </source>
</evidence>
<feature type="compositionally biased region" description="Acidic residues" evidence="7">
    <location>
        <begin position="1"/>
        <end position="10"/>
    </location>
</feature>
<dbReference type="InterPro" id="IPR012496">
    <property type="entry name" value="TMC_dom"/>
</dbReference>
<keyword evidence="3 6" id="KW-0812">Transmembrane</keyword>
<evidence type="ECO:0000256" key="1">
    <source>
        <dbReference type="ARBA" id="ARBA00004141"/>
    </source>
</evidence>
<feature type="transmembrane region" description="Helical" evidence="6">
    <location>
        <begin position="422"/>
        <end position="445"/>
    </location>
</feature>
<dbReference type="GO" id="GO:0008381">
    <property type="term" value="F:mechanosensitive monoatomic ion channel activity"/>
    <property type="evidence" value="ECO:0007669"/>
    <property type="project" value="TreeGrafter"/>
</dbReference>
<feature type="compositionally biased region" description="Polar residues" evidence="7">
    <location>
        <begin position="22"/>
        <end position="33"/>
    </location>
</feature>
<dbReference type="GO" id="GO:0005886">
    <property type="term" value="C:plasma membrane"/>
    <property type="evidence" value="ECO:0007669"/>
    <property type="project" value="InterPro"/>
</dbReference>
<feature type="transmembrane region" description="Helical" evidence="6">
    <location>
        <begin position="383"/>
        <end position="410"/>
    </location>
</feature>
<dbReference type="CTD" id="147798"/>
<dbReference type="KEGG" id="gsh:117367950"/>
<feature type="transmembrane region" description="Helical" evidence="6">
    <location>
        <begin position="584"/>
        <end position="606"/>
    </location>
</feature>
<evidence type="ECO:0000313" key="9">
    <source>
        <dbReference type="Proteomes" id="UP000515159"/>
    </source>
</evidence>
<evidence type="ECO:0000256" key="6">
    <source>
        <dbReference type="RuleBase" id="RU310713"/>
    </source>
</evidence>
<evidence type="ECO:0000313" key="10">
    <source>
        <dbReference type="RefSeq" id="XP_033816965.1"/>
    </source>
</evidence>
<reference evidence="10" key="1">
    <citation type="submission" date="2025-08" db="UniProtKB">
        <authorList>
            <consortium name="RefSeq"/>
        </authorList>
    </citation>
    <scope>IDENTIFICATION</scope>
</reference>
<feature type="transmembrane region" description="Helical" evidence="6">
    <location>
        <begin position="248"/>
        <end position="267"/>
    </location>
</feature>
<dbReference type="OrthoDB" id="1936208at2759"/>
<dbReference type="InParanoid" id="A0A6P8SE07"/>
<dbReference type="PANTHER" id="PTHR23302:SF45">
    <property type="entry name" value="TRANSMEMBRANE CHANNEL-LIKE PROTEIN 4"/>
    <property type="match status" value="1"/>
</dbReference>
<dbReference type="AlphaFoldDB" id="A0A6P8SE07"/>
<sequence>MLTEDDEDYFTEPGFHLPGTPISVQKLPSQSSLPMEPLGNHDSEAGSPPKEKSGVQQQEWILERMEGDSRPMKELPLTLSEKRRIRERQQLRMRKISGWNSWKDSQHRAARRFRERTTEVFQYTEMWRGSLHRIEGHFGSGVQSYFSFLRFLVLINFVTFLLIGGFIAIPNMVFEELQLKINSTRPVIAENQTCLLDYNPIHQGLVQFYEYVMDLLSGTGYMELTYLFYGFYENTAVDLNSFSYNIPLAYLITTLFYFLLSLVWTVIRSVNRFKQSLVNEDSSLSNYSQKVFVGWDFCISEEHSVRLRQNSLRYELKMDLEEEALKRRQAARTKLQRARVYILRAIVHLLVLALLLAAFYAIYVATGYSQQLISQDLVSNNFFLGLLVQYLPSIVITAATTILPIFFNVFSRLEKYSLTWEIKLTLIRCVFLRLASLVILLYSLWTQITCNGQKDEPDCKTCGYNKTYPCWETRLGQEMYKLAIFDFLTVLIVILLVDFPRKMIVQHCSCKLIQLWGQQEFQVPSNVLDLIYGQTVCWIGTFFCPLLPLLNTVKYFIIFYLKKMTLLKNCCPAKRTFRASSSNFFFLLVLLFGLALSWVPILYSIFTMTPSKACGPFQGQSFIWDTIPNAIEPLPQVTKEFLYFIGSQAFLVPIFLFLCILISYLVALANSYGQLVKELKVYVQLEGRDKYFLVKQIKEMSEANENRHKADHGEGTWAHLITNPF</sequence>
<evidence type="ECO:0000256" key="2">
    <source>
        <dbReference type="ARBA" id="ARBA00006510"/>
    </source>
</evidence>
<evidence type="ECO:0000256" key="3">
    <source>
        <dbReference type="ARBA" id="ARBA00022692"/>
    </source>
</evidence>
<dbReference type="PANTHER" id="PTHR23302">
    <property type="entry name" value="TRANSMEMBRANE CHANNEL-RELATED"/>
    <property type="match status" value="1"/>
</dbReference>
<keyword evidence="4 6" id="KW-1133">Transmembrane helix</keyword>
<dbReference type="Proteomes" id="UP000515159">
    <property type="component" value="Chromosome 10"/>
</dbReference>
<comment type="similarity">
    <text evidence="2 6">Belongs to the TMC family.</text>
</comment>
<evidence type="ECO:0000259" key="8">
    <source>
        <dbReference type="Pfam" id="PF07810"/>
    </source>
</evidence>
<feature type="transmembrane region" description="Helical" evidence="6">
    <location>
        <begin position="341"/>
        <end position="363"/>
    </location>
</feature>
<dbReference type="InterPro" id="IPR038900">
    <property type="entry name" value="TMC"/>
</dbReference>
<gene>
    <name evidence="10" type="primary">TMC4</name>
</gene>
<dbReference type="GeneID" id="117367950"/>
<dbReference type="Pfam" id="PF07810">
    <property type="entry name" value="TMC"/>
    <property type="match status" value="1"/>
</dbReference>
<feature type="region of interest" description="Disordered" evidence="7">
    <location>
        <begin position="1"/>
        <end position="57"/>
    </location>
</feature>
<proteinExistence type="inferred from homology"/>
<evidence type="ECO:0000256" key="7">
    <source>
        <dbReference type="SAM" id="MobiDB-lite"/>
    </source>
</evidence>
<feature type="transmembrane region" description="Helical" evidence="6">
    <location>
        <begin position="641"/>
        <end position="667"/>
    </location>
</feature>
<protein>
    <recommendedName>
        <fullName evidence="6">Transmembrane channel-like protein</fullName>
    </recommendedName>
</protein>
<dbReference type="RefSeq" id="XP_033816965.1">
    <property type="nucleotide sequence ID" value="XM_033961074.1"/>
</dbReference>
<evidence type="ECO:0000256" key="4">
    <source>
        <dbReference type="ARBA" id="ARBA00022989"/>
    </source>
</evidence>
<accession>A0A6P8SE07</accession>
<feature type="compositionally biased region" description="Basic and acidic residues" evidence="7">
    <location>
        <begin position="39"/>
        <end position="53"/>
    </location>
</feature>
<keyword evidence="5 6" id="KW-0472">Membrane</keyword>
<name>A0A6P8SE07_GEOSA</name>
<comment type="subcellular location">
    <subcellularLocation>
        <location evidence="1 6">Membrane</location>
        <topology evidence="1 6">Multi-pass membrane protein</topology>
    </subcellularLocation>
</comment>
<organism evidence="9 10">
    <name type="scientific">Geotrypetes seraphini</name>
    <name type="common">Gaboon caecilian</name>
    <name type="synonym">Caecilia seraphini</name>
    <dbReference type="NCBI Taxonomy" id="260995"/>
    <lineage>
        <taxon>Eukaryota</taxon>
        <taxon>Metazoa</taxon>
        <taxon>Chordata</taxon>
        <taxon>Craniata</taxon>
        <taxon>Vertebrata</taxon>
        <taxon>Euteleostomi</taxon>
        <taxon>Amphibia</taxon>
        <taxon>Gymnophiona</taxon>
        <taxon>Geotrypetes</taxon>
    </lineage>
</organism>
<feature type="domain" description="TMC" evidence="8">
    <location>
        <begin position="470"/>
        <end position="580"/>
    </location>
</feature>